<reference evidence="1 2" key="1">
    <citation type="journal article" date="2022" name="Plant J.">
        <title>Chromosome-level genome of Camellia lanceoleosa provides a valuable resource for understanding genome evolution and self-incompatibility.</title>
        <authorList>
            <person name="Gong W."/>
            <person name="Xiao S."/>
            <person name="Wang L."/>
            <person name="Liao Z."/>
            <person name="Chang Y."/>
            <person name="Mo W."/>
            <person name="Hu G."/>
            <person name="Li W."/>
            <person name="Zhao G."/>
            <person name="Zhu H."/>
            <person name="Hu X."/>
            <person name="Ji K."/>
            <person name="Xiang X."/>
            <person name="Song Q."/>
            <person name="Yuan D."/>
            <person name="Jin S."/>
            <person name="Zhang L."/>
        </authorList>
    </citation>
    <scope>NUCLEOTIDE SEQUENCE [LARGE SCALE GENOMIC DNA]</scope>
    <source>
        <strain evidence="1">SQ_2022a</strain>
    </source>
</reference>
<dbReference type="EMBL" id="CM045763">
    <property type="protein sequence ID" value="KAI8024073.1"/>
    <property type="molecule type" value="Genomic_DNA"/>
</dbReference>
<accession>A0ACC0IGC6</accession>
<evidence type="ECO:0000313" key="1">
    <source>
        <dbReference type="EMBL" id="KAI8024073.1"/>
    </source>
</evidence>
<evidence type="ECO:0000313" key="2">
    <source>
        <dbReference type="Proteomes" id="UP001060215"/>
    </source>
</evidence>
<sequence length="92" mass="10694">MDEKVEVSELPHEYVADAKHYQILSAMGMSEGVTLYKAWYLQIPSPKPDSEEAEAMVGIEVIDTYKVKDIFNFTREVQWAKQLRHENLLQVH</sequence>
<protein>
    <submittedName>
        <fullName evidence="1">Uncharacterized protein</fullName>
    </submittedName>
</protein>
<dbReference type="Proteomes" id="UP001060215">
    <property type="component" value="Chromosome 6"/>
</dbReference>
<comment type="caution">
    <text evidence="1">The sequence shown here is derived from an EMBL/GenBank/DDBJ whole genome shotgun (WGS) entry which is preliminary data.</text>
</comment>
<organism evidence="1 2">
    <name type="scientific">Camellia lanceoleosa</name>
    <dbReference type="NCBI Taxonomy" id="1840588"/>
    <lineage>
        <taxon>Eukaryota</taxon>
        <taxon>Viridiplantae</taxon>
        <taxon>Streptophyta</taxon>
        <taxon>Embryophyta</taxon>
        <taxon>Tracheophyta</taxon>
        <taxon>Spermatophyta</taxon>
        <taxon>Magnoliopsida</taxon>
        <taxon>eudicotyledons</taxon>
        <taxon>Gunneridae</taxon>
        <taxon>Pentapetalae</taxon>
        <taxon>asterids</taxon>
        <taxon>Ericales</taxon>
        <taxon>Theaceae</taxon>
        <taxon>Camellia</taxon>
    </lineage>
</organism>
<name>A0ACC0IGC6_9ERIC</name>
<keyword evidence="2" id="KW-1185">Reference proteome</keyword>
<proteinExistence type="predicted"/>
<gene>
    <name evidence="1" type="ORF">LOK49_LG03G02411</name>
</gene>